<evidence type="ECO:0000313" key="2">
    <source>
        <dbReference type="Proteomes" id="UP001172630"/>
    </source>
</evidence>
<keyword evidence="2" id="KW-1185">Reference proteome</keyword>
<comment type="caution">
    <text evidence="1">The sequence shown here is derived from an EMBL/GenBank/DDBJ whole genome shotgun (WGS) entry which is preliminary data.</text>
</comment>
<reference evidence="1" key="1">
    <citation type="submission" date="2023-06" db="EMBL/GenBank/DDBJ databases">
        <title>Phylogenetic Diversity of Rhizobium strains.</title>
        <authorList>
            <person name="Moura F.T."/>
            <person name="Helene L.C.F."/>
            <person name="Hungria M."/>
        </authorList>
    </citation>
    <scope>NUCLEOTIDE SEQUENCE</scope>
    <source>
        <strain evidence="1">CCGE524</strain>
    </source>
</reference>
<name>A0ABT7KRS8_9HYPH</name>
<proteinExistence type="predicted"/>
<evidence type="ECO:0000313" key="1">
    <source>
        <dbReference type="EMBL" id="MDL2410089.1"/>
    </source>
</evidence>
<protein>
    <submittedName>
        <fullName evidence="1">Uncharacterized protein</fullName>
    </submittedName>
</protein>
<accession>A0ABT7KRS8</accession>
<dbReference type="RefSeq" id="WP_285883830.1">
    <property type="nucleotide sequence ID" value="NZ_JARFYN010000068.1"/>
</dbReference>
<organism evidence="1 2">
    <name type="scientific">Rhizobium calliandrae</name>
    <dbReference type="NCBI Taxonomy" id="1312182"/>
    <lineage>
        <taxon>Bacteria</taxon>
        <taxon>Pseudomonadati</taxon>
        <taxon>Pseudomonadota</taxon>
        <taxon>Alphaproteobacteria</taxon>
        <taxon>Hyphomicrobiales</taxon>
        <taxon>Rhizobiaceae</taxon>
        <taxon>Rhizobium/Agrobacterium group</taxon>
        <taxon>Rhizobium</taxon>
    </lineage>
</organism>
<sequence>MTTIEKATTRPGAKAGQSNEFTLITPLKPGGAERMRKLLAAGFTGDRQKNTDRIGTVHDLRFVIFDDDTRVLFASTYDGDWDSYMDDFATIIPDELDLLFHECEGYPGARNPTFKNWLVSSQVEALAFYSAYPDASVRDVWKALKTKKALDALLDEAA</sequence>
<gene>
    <name evidence="1" type="ORF">PY650_31630</name>
</gene>
<dbReference type="Proteomes" id="UP001172630">
    <property type="component" value="Unassembled WGS sequence"/>
</dbReference>
<dbReference type="EMBL" id="JARFYN010000068">
    <property type="protein sequence ID" value="MDL2410089.1"/>
    <property type="molecule type" value="Genomic_DNA"/>
</dbReference>